<dbReference type="RefSeq" id="WP_368374820.1">
    <property type="nucleotide sequence ID" value="NZ_JBFRYB010000001.1"/>
</dbReference>
<name>A0ABV3TTV8_9GAMM</name>
<gene>
    <name evidence="2" type="ORF">AB4875_04315</name>
</gene>
<organism evidence="2 3">
    <name type="scientific">Zhongshania arctica</name>
    <dbReference type="NCBI Taxonomy" id="3238302"/>
    <lineage>
        <taxon>Bacteria</taxon>
        <taxon>Pseudomonadati</taxon>
        <taxon>Pseudomonadota</taxon>
        <taxon>Gammaproteobacteria</taxon>
        <taxon>Cellvibrionales</taxon>
        <taxon>Spongiibacteraceae</taxon>
        <taxon>Zhongshania</taxon>
    </lineage>
</organism>
<feature type="transmembrane region" description="Helical" evidence="1">
    <location>
        <begin position="72"/>
        <end position="90"/>
    </location>
</feature>
<evidence type="ECO:0000313" key="2">
    <source>
        <dbReference type="EMBL" id="MEX1664700.1"/>
    </source>
</evidence>
<keyword evidence="1" id="KW-0812">Transmembrane</keyword>
<keyword evidence="1" id="KW-1133">Transmembrane helix</keyword>
<accession>A0ABV3TTV8</accession>
<keyword evidence="1" id="KW-0472">Membrane</keyword>
<evidence type="ECO:0000313" key="3">
    <source>
        <dbReference type="Proteomes" id="UP001557484"/>
    </source>
</evidence>
<feature type="transmembrane region" description="Helical" evidence="1">
    <location>
        <begin position="332"/>
        <end position="351"/>
    </location>
</feature>
<feature type="transmembrane region" description="Helical" evidence="1">
    <location>
        <begin position="178"/>
        <end position="194"/>
    </location>
</feature>
<feature type="transmembrane region" description="Helical" evidence="1">
    <location>
        <begin position="29"/>
        <end position="51"/>
    </location>
</feature>
<feature type="transmembrane region" description="Helical" evidence="1">
    <location>
        <begin position="371"/>
        <end position="389"/>
    </location>
</feature>
<feature type="transmembrane region" description="Helical" evidence="1">
    <location>
        <begin position="230"/>
        <end position="254"/>
    </location>
</feature>
<reference evidence="2 3" key="1">
    <citation type="journal article" date="2011" name="Int. J. Syst. Evol. Microbiol.">
        <title>Zhongshania antarctica gen. nov., sp. nov. and Zhongshania guokunii sp. nov., gammaproteobacteria respectively isolated from coastal attached (fast) ice and surface seawater of the Antarctic.</title>
        <authorList>
            <person name="Li H.J."/>
            <person name="Zhang X.Y."/>
            <person name="Chen C.X."/>
            <person name="Zhang Y.J."/>
            <person name="Gao Z.M."/>
            <person name="Yu Y."/>
            <person name="Chen X.L."/>
            <person name="Chen B."/>
            <person name="Zhang Y.Z."/>
        </authorList>
    </citation>
    <scope>NUCLEOTIDE SEQUENCE [LARGE SCALE GENOMIC DNA]</scope>
    <source>
        <strain evidence="2 3">R06B22</strain>
    </source>
</reference>
<protein>
    <recommendedName>
        <fullName evidence="4">Fenitrothion hydrolase FedB</fullName>
    </recommendedName>
</protein>
<evidence type="ECO:0000256" key="1">
    <source>
        <dbReference type="SAM" id="Phobius"/>
    </source>
</evidence>
<proteinExistence type="predicted"/>
<comment type="caution">
    <text evidence="2">The sequence shown here is derived from an EMBL/GenBank/DDBJ whole genome shotgun (WGS) entry which is preliminary data.</text>
</comment>
<dbReference type="EMBL" id="JBFRYB010000001">
    <property type="protein sequence ID" value="MEX1664700.1"/>
    <property type="molecule type" value="Genomic_DNA"/>
</dbReference>
<feature type="transmembrane region" description="Helical" evidence="1">
    <location>
        <begin position="102"/>
        <end position="123"/>
    </location>
</feature>
<evidence type="ECO:0008006" key="4">
    <source>
        <dbReference type="Google" id="ProtNLM"/>
    </source>
</evidence>
<feature type="transmembrane region" description="Helical" evidence="1">
    <location>
        <begin position="274"/>
        <end position="293"/>
    </location>
</feature>
<dbReference type="Proteomes" id="UP001557484">
    <property type="component" value="Unassembled WGS sequence"/>
</dbReference>
<sequence>MKASLLLCFCLAIISGLIGNQDPYRNFNMTFFWISFALGASYLSAIFGNWYDYLNPWKVVCSTSKNFSRGRYTYPAQFAYWPAVILYMGFITLELFGNTRPFSLSMILITYSAINMLAVYLVGSKAWFHYGELFSVMFRLIAKMSPLHYQTTAENRFEITLRFPFSGLLHERIEHRSLLIFLLFMLSSTAYDGLRETSLWFNIFWRDPLNIIEPLLGQHPLHAYITLRPWYIGFETLCLLLSPFIYLSLFLFFLWLGKRLTRSDLSVTELSLRFGYSLLPIALVYHITHYYTLVLSQGVKIRGLFSDPFGWGWDLFGTAISGRLPILPDMGLIWNSQVWLILIGHVASVYLAHAEALRSFPNQRQASISQLPMLILMVIFTGAGLWILAQPLQG</sequence>
<keyword evidence="3" id="KW-1185">Reference proteome</keyword>